<dbReference type="EMBL" id="AUPC02000155">
    <property type="protein sequence ID" value="POG68313.1"/>
    <property type="molecule type" value="Genomic_DNA"/>
</dbReference>
<organism evidence="1 2">
    <name type="scientific">Rhizophagus irregularis (strain DAOM 181602 / DAOM 197198 / MUCL 43194)</name>
    <name type="common">Arbuscular mycorrhizal fungus</name>
    <name type="synonym">Glomus intraradices</name>
    <dbReference type="NCBI Taxonomy" id="747089"/>
    <lineage>
        <taxon>Eukaryota</taxon>
        <taxon>Fungi</taxon>
        <taxon>Fungi incertae sedis</taxon>
        <taxon>Mucoromycota</taxon>
        <taxon>Glomeromycotina</taxon>
        <taxon>Glomeromycetes</taxon>
        <taxon>Glomerales</taxon>
        <taxon>Glomeraceae</taxon>
        <taxon>Rhizophagus</taxon>
    </lineage>
</organism>
<sequence length="51" mass="6204">MLELHNQIPIQLFRYHPPRYFHLLFSFVLVPPNQTSCWHIVGKSTIENYMF</sequence>
<evidence type="ECO:0000313" key="2">
    <source>
        <dbReference type="Proteomes" id="UP000018888"/>
    </source>
</evidence>
<keyword evidence="2" id="KW-1185">Reference proteome</keyword>
<protein>
    <submittedName>
        <fullName evidence="1">Uncharacterized protein</fullName>
    </submittedName>
</protein>
<reference evidence="1 2" key="2">
    <citation type="journal article" date="2018" name="New Phytol.">
        <title>High intraspecific genome diversity in the model arbuscular mycorrhizal symbiont Rhizophagus irregularis.</title>
        <authorList>
            <person name="Chen E.C.H."/>
            <person name="Morin E."/>
            <person name="Beaudet D."/>
            <person name="Noel J."/>
            <person name="Yildirir G."/>
            <person name="Ndikumana S."/>
            <person name="Charron P."/>
            <person name="St-Onge C."/>
            <person name="Giorgi J."/>
            <person name="Kruger M."/>
            <person name="Marton T."/>
            <person name="Ropars J."/>
            <person name="Grigoriev I.V."/>
            <person name="Hainaut M."/>
            <person name="Henrissat B."/>
            <person name="Roux C."/>
            <person name="Martin F."/>
            <person name="Corradi N."/>
        </authorList>
    </citation>
    <scope>NUCLEOTIDE SEQUENCE [LARGE SCALE GENOMIC DNA]</scope>
    <source>
        <strain evidence="1 2">DAOM 197198</strain>
    </source>
</reference>
<reference evidence="1 2" key="1">
    <citation type="journal article" date="2013" name="Proc. Natl. Acad. Sci. U.S.A.">
        <title>Genome of an arbuscular mycorrhizal fungus provides insight into the oldest plant symbiosis.</title>
        <authorList>
            <person name="Tisserant E."/>
            <person name="Malbreil M."/>
            <person name="Kuo A."/>
            <person name="Kohler A."/>
            <person name="Symeonidi A."/>
            <person name="Balestrini R."/>
            <person name="Charron P."/>
            <person name="Duensing N."/>
            <person name="Frei Dit Frey N."/>
            <person name="Gianinazzi-Pearson V."/>
            <person name="Gilbert L.B."/>
            <person name="Handa Y."/>
            <person name="Herr J.R."/>
            <person name="Hijri M."/>
            <person name="Koul R."/>
            <person name="Kawaguchi M."/>
            <person name="Krajinski F."/>
            <person name="Lammers P.J."/>
            <person name="Masclaux F.G."/>
            <person name="Murat C."/>
            <person name="Morin E."/>
            <person name="Ndikumana S."/>
            <person name="Pagni M."/>
            <person name="Petitpierre D."/>
            <person name="Requena N."/>
            <person name="Rosikiewicz P."/>
            <person name="Riley R."/>
            <person name="Saito K."/>
            <person name="San Clemente H."/>
            <person name="Shapiro H."/>
            <person name="van Tuinen D."/>
            <person name="Becard G."/>
            <person name="Bonfante P."/>
            <person name="Paszkowski U."/>
            <person name="Shachar-Hill Y.Y."/>
            <person name="Tuskan G.A."/>
            <person name="Young P.W."/>
            <person name="Sanders I.R."/>
            <person name="Henrissat B."/>
            <person name="Rensing S.A."/>
            <person name="Grigoriev I.V."/>
            <person name="Corradi N."/>
            <person name="Roux C."/>
            <person name="Martin F."/>
        </authorList>
    </citation>
    <scope>NUCLEOTIDE SEQUENCE [LARGE SCALE GENOMIC DNA]</scope>
    <source>
        <strain evidence="1 2">DAOM 197198</strain>
    </source>
</reference>
<gene>
    <name evidence="1" type="ORF">GLOIN_2v1638781</name>
</gene>
<evidence type="ECO:0000313" key="1">
    <source>
        <dbReference type="EMBL" id="POG68313.1"/>
    </source>
</evidence>
<proteinExistence type="predicted"/>
<name>A0A2P4PSF2_RHIID</name>
<dbReference type="AlphaFoldDB" id="A0A2P4PSF2"/>
<accession>A0A2P4PSF2</accession>
<comment type="caution">
    <text evidence="1">The sequence shown here is derived from an EMBL/GenBank/DDBJ whole genome shotgun (WGS) entry which is preliminary data.</text>
</comment>
<dbReference type="Proteomes" id="UP000018888">
    <property type="component" value="Unassembled WGS sequence"/>
</dbReference>